<comment type="similarity">
    <text evidence="7">Belongs to the YfgM family.</text>
</comment>
<dbReference type="Gene3D" id="1.25.40.10">
    <property type="entry name" value="Tetratricopeptide repeat domain"/>
    <property type="match status" value="1"/>
</dbReference>
<dbReference type="PIRSF" id="PIRSF006170">
    <property type="entry name" value="YfgM"/>
    <property type="match status" value="1"/>
</dbReference>
<evidence type="ECO:0000256" key="1">
    <source>
        <dbReference type="ARBA" id="ARBA00004401"/>
    </source>
</evidence>
<sequence>MTGPDIANFLQRYRKPLIAAFIIVLLAVSGFFAYEKYQRHQVARAAVLYGELLDAMAGRQWSPARASAETLVNQYGHTPYGLFAHFFLARLDSDGNQMAKAEAQLQAVIRADDAPVGMAAMARLSLARVYLQAGQPRQALDTLKVQSAPFAALYAEARGDAYAALHQPDPAMQAYGQALAKLPATDPYRAYLQMKMANIGVAP</sequence>
<proteinExistence type="inferred from homology"/>
<dbReference type="RefSeq" id="WP_123104370.1">
    <property type="nucleotide sequence ID" value="NZ_CP127527.1"/>
</dbReference>
<comment type="subcellular location">
    <subcellularLocation>
        <location evidence="1">Cell membrane</location>
        <topology evidence="1">Single-pass type II membrane protein</topology>
    </subcellularLocation>
</comment>
<name>A0A3M8QYT2_9PROT</name>
<dbReference type="GO" id="GO:0005886">
    <property type="term" value="C:plasma membrane"/>
    <property type="evidence" value="ECO:0007669"/>
    <property type="project" value="UniProtKB-SubCell"/>
</dbReference>
<feature type="domain" description="Ancillary SecYEG translocon subunit/Cell division coordinator CpoB TPR" evidence="10">
    <location>
        <begin position="8"/>
        <end position="200"/>
    </location>
</feature>
<evidence type="ECO:0000256" key="7">
    <source>
        <dbReference type="ARBA" id="ARBA00024197"/>
    </source>
</evidence>
<dbReference type="Pfam" id="PF09976">
    <property type="entry name" value="TPR_21"/>
    <property type="match status" value="1"/>
</dbReference>
<dbReference type="SUPFAM" id="SSF48452">
    <property type="entry name" value="TPR-like"/>
    <property type="match status" value="1"/>
</dbReference>
<evidence type="ECO:0000256" key="6">
    <source>
        <dbReference type="ARBA" id="ARBA00023186"/>
    </source>
</evidence>
<accession>A0A3M8QYT2</accession>
<dbReference type="InterPro" id="IPR026039">
    <property type="entry name" value="YfgM"/>
</dbReference>
<evidence type="ECO:0000313" key="11">
    <source>
        <dbReference type="EMBL" id="RNF60582.1"/>
    </source>
</evidence>
<keyword evidence="5 9" id="KW-0472">Membrane</keyword>
<gene>
    <name evidence="11" type="ORF">EC580_09255</name>
</gene>
<reference evidence="11" key="1">
    <citation type="submission" date="2018-10" db="EMBL/GenBank/DDBJ databases">
        <title>Acidithiobacillus sulfuriphilus sp. nov.: an extremely acidophilic sulfur-oxidizing chemolithotroph isolated from a neutral pH environment.</title>
        <authorList>
            <person name="Falagan C."/>
            <person name="Moya-Beltran A."/>
            <person name="Quatrini R."/>
            <person name="Johnson D.B."/>
        </authorList>
    </citation>
    <scope>NUCLEOTIDE SEQUENCE [LARGE SCALE GENOMIC DNA]</scope>
    <source>
        <strain evidence="11">CJ-2</strain>
    </source>
</reference>
<dbReference type="EMBL" id="RIZI01000174">
    <property type="protein sequence ID" value="RNF60582.1"/>
    <property type="molecule type" value="Genomic_DNA"/>
</dbReference>
<keyword evidence="4 9" id="KW-1133">Transmembrane helix</keyword>
<organism evidence="11">
    <name type="scientific">Acidithiobacillus sulfuriphilus</name>
    <dbReference type="NCBI Taxonomy" id="1867749"/>
    <lineage>
        <taxon>Bacteria</taxon>
        <taxon>Pseudomonadati</taxon>
        <taxon>Pseudomonadota</taxon>
        <taxon>Acidithiobacillia</taxon>
        <taxon>Acidithiobacillales</taxon>
        <taxon>Acidithiobacillaceae</taxon>
        <taxon>Acidithiobacillus</taxon>
    </lineage>
</organism>
<keyword evidence="2" id="KW-1003">Cell membrane</keyword>
<feature type="transmembrane region" description="Helical" evidence="9">
    <location>
        <begin position="17"/>
        <end position="34"/>
    </location>
</feature>
<evidence type="ECO:0000256" key="2">
    <source>
        <dbReference type="ARBA" id="ARBA00022475"/>
    </source>
</evidence>
<protein>
    <recommendedName>
        <fullName evidence="8">Ancillary SecYEG translocon subunit</fullName>
    </recommendedName>
</protein>
<dbReference type="PANTHER" id="PTHR38035">
    <property type="entry name" value="UPF0070 PROTEIN YFGM"/>
    <property type="match status" value="1"/>
</dbReference>
<evidence type="ECO:0000256" key="5">
    <source>
        <dbReference type="ARBA" id="ARBA00023136"/>
    </source>
</evidence>
<evidence type="ECO:0000256" key="3">
    <source>
        <dbReference type="ARBA" id="ARBA00022692"/>
    </source>
</evidence>
<comment type="caution">
    <text evidence="11">The sequence shown here is derived from an EMBL/GenBank/DDBJ whole genome shotgun (WGS) entry which is preliminary data.</text>
</comment>
<dbReference type="PANTHER" id="PTHR38035:SF1">
    <property type="entry name" value="ANCILLARY SECYEG TRANSLOCON SUBUNIT"/>
    <property type="match status" value="1"/>
</dbReference>
<dbReference type="AlphaFoldDB" id="A0A3M8QYT2"/>
<dbReference type="InterPro" id="IPR018704">
    <property type="entry name" value="SecYEG/CpoB_TPR"/>
</dbReference>
<dbReference type="OrthoDB" id="5295204at2"/>
<keyword evidence="3 9" id="KW-0812">Transmembrane</keyword>
<dbReference type="InterPro" id="IPR011990">
    <property type="entry name" value="TPR-like_helical_dom_sf"/>
</dbReference>
<evidence type="ECO:0000256" key="4">
    <source>
        <dbReference type="ARBA" id="ARBA00022989"/>
    </source>
</evidence>
<dbReference type="GO" id="GO:0044877">
    <property type="term" value="F:protein-containing complex binding"/>
    <property type="evidence" value="ECO:0007669"/>
    <property type="project" value="InterPro"/>
</dbReference>
<evidence type="ECO:0000259" key="10">
    <source>
        <dbReference type="Pfam" id="PF09976"/>
    </source>
</evidence>
<keyword evidence="6" id="KW-0143">Chaperone</keyword>
<evidence type="ECO:0000256" key="8">
    <source>
        <dbReference type="ARBA" id="ARBA00024235"/>
    </source>
</evidence>
<evidence type="ECO:0000256" key="9">
    <source>
        <dbReference type="SAM" id="Phobius"/>
    </source>
</evidence>